<sequence length="125" mass="13608">MSLQAVWYRLVRPDGSHVPNTEDSRVFIDRNAISDDLKKAVKVENPNALKDVDSSALKPYKNQASFDAKDALRVADSVAGLGASDSDPVVIVVPIQTTPSPSREASSSTLFATTKRAKYLSDMRE</sequence>
<evidence type="ECO:0000313" key="1">
    <source>
        <dbReference type="EMBL" id="KAJ3085159.1"/>
    </source>
</evidence>
<name>A0AAD5SPV2_9FUNG</name>
<keyword evidence="2" id="KW-1185">Reference proteome</keyword>
<comment type="caution">
    <text evidence="1">The sequence shown here is derived from an EMBL/GenBank/DDBJ whole genome shotgun (WGS) entry which is preliminary data.</text>
</comment>
<reference evidence="1" key="1">
    <citation type="submission" date="2020-05" db="EMBL/GenBank/DDBJ databases">
        <title>Phylogenomic resolution of chytrid fungi.</title>
        <authorList>
            <person name="Stajich J.E."/>
            <person name="Amses K."/>
            <person name="Simmons R."/>
            <person name="Seto K."/>
            <person name="Myers J."/>
            <person name="Bonds A."/>
            <person name="Quandt C.A."/>
            <person name="Barry K."/>
            <person name="Liu P."/>
            <person name="Grigoriev I."/>
            <person name="Longcore J.E."/>
            <person name="James T.Y."/>
        </authorList>
    </citation>
    <scope>NUCLEOTIDE SEQUENCE</scope>
    <source>
        <strain evidence="1">JEL0513</strain>
    </source>
</reference>
<protein>
    <submittedName>
        <fullName evidence="1">Uncharacterized protein</fullName>
    </submittedName>
</protein>
<dbReference type="Proteomes" id="UP001211907">
    <property type="component" value="Unassembled WGS sequence"/>
</dbReference>
<evidence type="ECO:0000313" key="2">
    <source>
        <dbReference type="Proteomes" id="UP001211907"/>
    </source>
</evidence>
<proteinExistence type="predicted"/>
<dbReference type="EMBL" id="JADGJH010004619">
    <property type="protein sequence ID" value="KAJ3085159.1"/>
    <property type="molecule type" value="Genomic_DNA"/>
</dbReference>
<feature type="non-terminal residue" evidence="1">
    <location>
        <position position="125"/>
    </location>
</feature>
<gene>
    <name evidence="1" type="ORF">HK100_009142</name>
</gene>
<dbReference type="AlphaFoldDB" id="A0AAD5SPV2"/>
<accession>A0AAD5SPV2</accession>
<organism evidence="1 2">
    <name type="scientific">Physocladia obscura</name>
    <dbReference type="NCBI Taxonomy" id="109957"/>
    <lineage>
        <taxon>Eukaryota</taxon>
        <taxon>Fungi</taxon>
        <taxon>Fungi incertae sedis</taxon>
        <taxon>Chytridiomycota</taxon>
        <taxon>Chytridiomycota incertae sedis</taxon>
        <taxon>Chytridiomycetes</taxon>
        <taxon>Chytridiales</taxon>
        <taxon>Chytriomycetaceae</taxon>
        <taxon>Physocladia</taxon>
    </lineage>
</organism>